<dbReference type="Proteomes" id="UP000799750">
    <property type="component" value="Unassembled WGS sequence"/>
</dbReference>
<evidence type="ECO:0000313" key="2">
    <source>
        <dbReference type="EMBL" id="KAF2488367.1"/>
    </source>
</evidence>
<sequence length="409" mass="46551">MASHPVDSKGDPHDNSTIIMKTGPDGAVKQYAGNSNDYEHTAKRRKVTSEGLFVPTPSITTPFFALPPLPDGMMSATPSLMGIPLELRQNILRHLFHTNGPIIGLHRPLYQTRIQRMARVSKQLREEAEQVYYGNITFYIEQYDKSVHPAGFKFVRPGPLPEYDYNSMALDALDALLKERKLPFQGPRGGKQKKVTKIEYLKQWEVDNRTALVRVPALNARQRLDGAPYPADGDNTYIVLPHNHLNRRSHDEDRAIPVINLPQPAVRPLIHKVAFHLDAHRWEYDDSLGKQLREFYDLRERGFTGLKTLQVVLEKDGFKPRSRNTVDFDVDKDTLGEGMNSIPDGLRSFVISVKGRSLRRCEAILEAYLLVNGLVRRLKDSTSPNKSLFRVLGQVRDKIARLDRTLDEE</sequence>
<feature type="compositionally biased region" description="Basic and acidic residues" evidence="1">
    <location>
        <begin position="1"/>
        <end position="14"/>
    </location>
</feature>
<reference evidence="2" key="1">
    <citation type="journal article" date="2020" name="Stud. Mycol.">
        <title>101 Dothideomycetes genomes: a test case for predicting lifestyles and emergence of pathogens.</title>
        <authorList>
            <person name="Haridas S."/>
            <person name="Albert R."/>
            <person name="Binder M."/>
            <person name="Bloem J."/>
            <person name="Labutti K."/>
            <person name="Salamov A."/>
            <person name="Andreopoulos B."/>
            <person name="Baker S."/>
            <person name="Barry K."/>
            <person name="Bills G."/>
            <person name="Bluhm B."/>
            <person name="Cannon C."/>
            <person name="Castanera R."/>
            <person name="Culley D."/>
            <person name="Daum C."/>
            <person name="Ezra D."/>
            <person name="Gonzalez J."/>
            <person name="Henrissat B."/>
            <person name="Kuo A."/>
            <person name="Liang C."/>
            <person name="Lipzen A."/>
            <person name="Lutzoni F."/>
            <person name="Magnuson J."/>
            <person name="Mondo S."/>
            <person name="Nolan M."/>
            <person name="Ohm R."/>
            <person name="Pangilinan J."/>
            <person name="Park H.-J."/>
            <person name="Ramirez L."/>
            <person name="Alfaro M."/>
            <person name="Sun H."/>
            <person name="Tritt A."/>
            <person name="Yoshinaga Y."/>
            <person name="Zwiers L.-H."/>
            <person name="Turgeon B."/>
            <person name="Goodwin S."/>
            <person name="Spatafora J."/>
            <person name="Crous P."/>
            <person name="Grigoriev I."/>
        </authorList>
    </citation>
    <scope>NUCLEOTIDE SEQUENCE</scope>
    <source>
        <strain evidence="2">CBS 269.34</strain>
    </source>
</reference>
<name>A0A6A6QAA2_9PEZI</name>
<dbReference type="EMBL" id="MU004203">
    <property type="protein sequence ID" value="KAF2488367.1"/>
    <property type="molecule type" value="Genomic_DNA"/>
</dbReference>
<evidence type="ECO:0000313" key="3">
    <source>
        <dbReference type="Proteomes" id="UP000799750"/>
    </source>
</evidence>
<organism evidence="2 3">
    <name type="scientific">Lophium mytilinum</name>
    <dbReference type="NCBI Taxonomy" id="390894"/>
    <lineage>
        <taxon>Eukaryota</taxon>
        <taxon>Fungi</taxon>
        <taxon>Dikarya</taxon>
        <taxon>Ascomycota</taxon>
        <taxon>Pezizomycotina</taxon>
        <taxon>Dothideomycetes</taxon>
        <taxon>Pleosporomycetidae</taxon>
        <taxon>Mytilinidiales</taxon>
        <taxon>Mytilinidiaceae</taxon>
        <taxon>Lophium</taxon>
    </lineage>
</organism>
<gene>
    <name evidence="2" type="ORF">BU16DRAFT_545371</name>
</gene>
<keyword evidence="3" id="KW-1185">Reference proteome</keyword>
<evidence type="ECO:0008006" key="4">
    <source>
        <dbReference type="Google" id="ProtNLM"/>
    </source>
</evidence>
<dbReference type="OrthoDB" id="10359793at2759"/>
<accession>A0A6A6QAA2</accession>
<feature type="region of interest" description="Disordered" evidence="1">
    <location>
        <begin position="1"/>
        <end position="33"/>
    </location>
</feature>
<proteinExistence type="predicted"/>
<dbReference type="AlphaFoldDB" id="A0A6A6QAA2"/>
<protein>
    <recommendedName>
        <fullName evidence="4">F-box domain-containing protein</fullName>
    </recommendedName>
</protein>
<evidence type="ECO:0000256" key="1">
    <source>
        <dbReference type="SAM" id="MobiDB-lite"/>
    </source>
</evidence>